<evidence type="ECO:0000256" key="5">
    <source>
        <dbReference type="ARBA" id="ARBA00023004"/>
    </source>
</evidence>
<dbReference type="InterPro" id="IPR001128">
    <property type="entry name" value="Cyt_P450"/>
</dbReference>
<dbReference type="STRING" id="765440.A0A0C3F5N0"/>
<protein>
    <recommendedName>
        <fullName evidence="9">Cytochrome P450</fullName>
    </recommendedName>
</protein>
<keyword evidence="6" id="KW-1133">Transmembrane helix</keyword>
<dbReference type="Pfam" id="PF00067">
    <property type="entry name" value="p450"/>
    <property type="match status" value="1"/>
</dbReference>
<dbReference type="Gene3D" id="1.10.630.10">
    <property type="entry name" value="Cytochrome P450"/>
    <property type="match status" value="1"/>
</dbReference>
<dbReference type="PANTHER" id="PTHR24302:SF15">
    <property type="entry name" value="FATTY-ACID PEROXYGENASE"/>
    <property type="match status" value="1"/>
</dbReference>
<dbReference type="GO" id="GO:0016705">
    <property type="term" value="F:oxidoreductase activity, acting on paired donors, with incorporation or reduction of molecular oxygen"/>
    <property type="evidence" value="ECO:0007669"/>
    <property type="project" value="InterPro"/>
</dbReference>
<accession>A0A0C3F5N0</accession>
<keyword evidence="5" id="KW-0408">Iron</keyword>
<dbReference type="OrthoDB" id="1470350at2759"/>
<dbReference type="HOGENOM" id="CLU_001570_8_0_1"/>
<reference evidence="8" key="2">
    <citation type="submission" date="2015-01" db="EMBL/GenBank/DDBJ databases">
        <title>Evolutionary Origins and Diversification of the Mycorrhizal Mutualists.</title>
        <authorList>
            <consortium name="DOE Joint Genome Institute"/>
            <consortium name="Mycorrhizal Genomics Consortium"/>
            <person name="Kohler A."/>
            <person name="Kuo A."/>
            <person name="Nagy L.G."/>
            <person name="Floudas D."/>
            <person name="Copeland A."/>
            <person name="Barry K.W."/>
            <person name="Cichocki N."/>
            <person name="Veneault-Fourrey C."/>
            <person name="LaButti K."/>
            <person name="Lindquist E.A."/>
            <person name="Lipzen A."/>
            <person name="Lundell T."/>
            <person name="Morin E."/>
            <person name="Murat C."/>
            <person name="Riley R."/>
            <person name="Ohm R."/>
            <person name="Sun H."/>
            <person name="Tunlid A."/>
            <person name="Henrissat B."/>
            <person name="Grigoriev I.V."/>
            <person name="Hibbett D.S."/>
            <person name="Martin F."/>
        </authorList>
    </citation>
    <scope>NUCLEOTIDE SEQUENCE [LARGE SCALE GENOMIC DNA]</scope>
    <source>
        <strain evidence="8">F 1598</strain>
    </source>
</reference>
<dbReference type="EMBL" id="KN833050">
    <property type="protein sequence ID" value="KIM75166.1"/>
    <property type="molecule type" value="Genomic_DNA"/>
</dbReference>
<comment type="similarity">
    <text evidence="1">Belongs to the cytochrome P450 family.</text>
</comment>
<reference evidence="7 8" key="1">
    <citation type="submission" date="2014-04" db="EMBL/GenBank/DDBJ databases">
        <authorList>
            <consortium name="DOE Joint Genome Institute"/>
            <person name="Kuo A."/>
            <person name="Tarkka M."/>
            <person name="Buscot F."/>
            <person name="Kohler A."/>
            <person name="Nagy L.G."/>
            <person name="Floudas D."/>
            <person name="Copeland A."/>
            <person name="Barry K.W."/>
            <person name="Cichocki N."/>
            <person name="Veneault-Fourrey C."/>
            <person name="LaButti K."/>
            <person name="Lindquist E.A."/>
            <person name="Lipzen A."/>
            <person name="Lundell T."/>
            <person name="Morin E."/>
            <person name="Murat C."/>
            <person name="Sun H."/>
            <person name="Tunlid A."/>
            <person name="Henrissat B."/>
            <person name="Grigoriev I.V."/>
            <person name="Hibbett D.S."/>
            <person name="Martin F."/>
            <person name="Nordberg H.P."/>
            <person name="Cantor M.N."/>
            <person name="Hua S.X."/>
        </authorList>
    </citation>
    <scope>NUCLEOTIDE SEQUENCE [LARGE SCALE GENOMIC DNA]</scope>
    <source>
        <strain evidence="7 8">F 1598</strain>
    </source>
</reference>
<dbReference type="InterPro" id="IPR036396">
    <property type="entry name" value="Cyt_P450_sf"/>
</dbReference>
<dbReference type="Proteomes" id="UP000054166">
    <property type="component" value="Unassembled WGS sequence"/>
</dbReference>
<name>A0A0C3F5N0_PILCF</name>
<evidence type="ECO:0000313" key="8">
    <source>
        <dbReference type="Proteomes" id="UP000054166"/>
    </source>
</evidence>
<evidence type="ECO:0000313" key="7">
    <source>
        <dbReference type="EMBL" id="KIM75166.1"/>
    </source>
</evidence>
<keyword evidence="6" id="KW-0812">Transmembrane</keyword>
<dbReference type="PANTHER" id="PTHR24302">
    <property type="entry name" value="CYTOCHROME P450 FAMILY 3"/>
    <property type="match status" value="1"/>
</dbReference>
<feature type="transmembrane region" description="Helical" evidence="6">
    <location>
        <begin position="6"/>
        <end position="24"/>
    </location>
</feature>
<sequence>MTLLNAAVLISGLYLLSISVCILWHHTKGTRLRGPSSKSLIFSNSHFLRQQKDITLVYEEWAEQYGGVFCTPIALGMTQVILCDPKAIQHFYSKETYGYIQNAISRFLINNMIGKGLLWAEGDNHKRQRKTLTPAFGTASIQKLIPIFFDLAYKVKEAWDALLESSENDKAVIDMHAADLVRIVAILSTNIGTGSFSHDFGTLQHQHSTITKVFTSFGKLKPTFLKTIIFLLSTVLPILACIPSPRRTLEKKFKSAAEEILRELLNKSREEKVAAITGKVDNSVLGILSMFDQLQKLYGELHMSEDEVMAQVNQILFPS</sequence>
<evidence type="ECO:0008006" key="9">
    <source>
        <dbReference type="Google" id="ProtNLM"/>
    </source>
</evidence>
<dbReference type="GO" id="GO:0005506">
    <property type="term" value="F:iron ion binding"/>
    <property type="evidence" value="ECO:0007669"/>
    <property type="project" value="InterPro"/>
</dbReference>
<dbReference type="SUPFAM" id="SSF48264">
    <property type="entry name" value="Cytochrome P450"/>
    <property type="match status" value="1"/>
</dbReference>
<evidence type="ECO:0000256" key="6">
    <source>
        <dbReference type="SAM" id="Phobius"/>
    </source>
</evidence>
<evidence type="ECO:0000256" key="1">
    <source>
        <dbReference type="ARBA" id="ARBA00010617"/>
    </source>
</evidence>
<evidence type="ECO:0000256" key="3">
    <source>
        <dbReference type="ARBA" id="ARBA00022723"/>
    </source>
</evidence>
<gene>
    <name evidence="7" type="ORF">PILCRDRAFT_79346</name>
</gene>
<proteinExistence type="inferred from homology"/>
<dbReference type="InParanoid" id="A0A0C3F5N0"/>
<dbReference type="GO" id="GO:0008395">
    <property type="term" value="F:steroid hydroxylase activity"/>
    <property type="evidence" value="ECO:0007669"/>
    <property type="project" value="TreeGrafter"/>
</dbReference>
<keyword evidence="3" id="KW-0479">Metal-binding</keyword>
<keyword evidence="2" id="KW-0349">Heme</keyword>
<dbReference type="GO" id="GO:0020037">
    <property type="term" value="F:heme binding"/>
    <property type="evidence" value="ECO:0007669"/>
    <property type="project" value="InterPro"/>
</dbReference>
<keyword evidence="6" id="KW-0472">Membrane</keyword>
<keyword evidence="8" id="KW-1185">Reference proteome</keyword>
<keyword evidence="4" id="KW-0560">Oxidoreductase</keyword>
<dbReference type="InterPro" id="IPR050705">
    <property type="entry name" value="Cytochrome_P450_3A"/>
</dbReference>
<dbReference type="AlphaFoldDB" id="A0A0C3F5N0"/>
<evidence type="ECO:0000256" key="2">
    <source>
        <dbReference type="ARBA" id="ARBA00022617"/>
    </source>
</evidence>
<evidence type="ECO:0000256" key="4">
    <source>
        <dbReference type="ARBA" id="ARBA00023002"/>
    </source>
</evidence>
<organism evidence="7 8">
    <name type="scientific">Piloderma croceum (strain F 1598)</name>
    <dbReference type="NCBI Taxonomy" id="765440"/>
    <lineage>
        <taxon>Eukaryota</taxon>
        <taxon>Fungi</taxon>
        <taxon>Dikarya</taxon>
        <taxon>Basidiomycota</taxon>
        <taxon>Agaricomycotina</taxon>
        <taxon>Agaricomycetes</taxon>
        <taxon>Agaricomycetidae</taxon>
        <taxon>Atheliales</taxon>
        <taxon>Atheliaceae</taxon>
        <taxon>Piloderma</taxon>
    </lineage>
</organism>